<name>A0A5J4WHP0_9EUKA</name>
<dbReference type="Proteomes" id="UP000324800">
    <property type="component" value="Unassembled WGS sequence"/>
</dbReference>
<keyword evidence="1" id="KW-0732">Signal</keyword>
<feature type="chain" id="PRO_5023865875" evidence="1">
    <location>
        <begin position="20"/>
        <end position="86"/>
    </location>
</feature>
<evidence type="ECO:0000313" key="3">
    <source>
        <dbReference type="Proteomes" id="UP000324800"/>
    </source>
</evidence>
<dbReference type="AlphaFoldDB" id="A0A5J4WHP0"/>
<evidence type="ECO:0000313" key="2">
    <source>
        <dbReference type="EMBL" id="KAA6394092.1"/>
    </source>
</evidence>
<accession>A0A5J4WHP0</accession>
<organism evidence="2 3">
    <name type="scientific">Streblomastix strix</name>
    <dbReference type="NCBI Taxonomy" id="222440"/>
    <lineage>
        <taxon>Eukaryota</taxon>
        <taxon>Metamonada</taxon>
        <taxon>Preaxostyla</taxon>
        <taxon>Oxymonadida</taxon>
        <taxon>Streblomastigidae</taxon>
        <taxon>Streblomastix</taxon>
    </lineage>
</organism>
<evidence type="ECO:0000256" key="1">
    <source>
        <dbReference type="SAM" id="SignalP"/>
    </source>
</evidence>
<gene>
    <name evidence="2" type="ORF">EZS28_010384</name>
</gene>
<dbReference type="EMBL" id="SNRW01002048">
    <property type="protein sequence ID" value="KAA6394092.1"/>
    <property type="molecule type" value="Genomic_DNA"/>
</dbReference>
<sequence>MRSSLHLLSSASCNHLLLALTDSGLKLLLSIPVAWTSCLCNLLSDSLSDSYTGDIDLDLDLDFDFDLFLEFDLLLEYDQNFLNRFL</sequence>
<comment type="caution">
    <text evidence="2">The sequence shown here is derived from an EMBL/GenBank/DDBJ whole genome shotgun (WGS) entry which is preliminary data.</text>
</comment>
<reference evidence="2 3" key="1">
    <citation type="submission" date="2019-03" db="EMBL/GenBank/DDBJ databases">
        <title>Single cell metagenomics reveals metabolic interactions within the superorganism composed of flagellate Streblomastix strix and complex community of Bacteroidetes bacteria on its surface.</title>
        <authorList>
            <person name="Treitli S.C."/>
            <person name="Kolisko M."/>
            <person name="Husnik F."/>
            <person name="Keeling P."/>
            <person name="Hampl V."/>
        </authorList>
    </citation>
    <scope>NUCLEOTIDE SEQUENCE [LARGE SCALE GENOMIC DNA]</scope>
    <source>
        <strain evidence="2">ST1C</strain>
    </source>
</reference>
<proteinExistence type="predicted"/>
<feature type="signal peptide" evidence="1">
    <location>
        <begin position="1"/>
        <end position="19"/>
    </location>
</feature>
<protein>
    <submittedName>
        <fullName evidence="2">Uncharacterized protein</fullName>
    </submittedName>
</protein>